<dbReference type="GO" id="GO:0016491">
    <property type="term" value="F:oxidoreductase activity"/>
    <property type="evidence" value="ECO:0007669"/>
    <property type="project" value="InterPro"/>
</dbReference>
<name>A0A1K1QDI2_9FLAO</name>
<dbReference type="Gene3D" id="3.40.50.80">
    <property type="entry name" value="Nucleotide-binding domain of ferredoxin-NADP reductase (FNR) module"/>
    <property type="match status" value="1"/>
</dbReference>
<feature type="domain" description="FAD-binding FR-type" evidence="2">
    <location>
        <begin position="9"/>
        <end position="136"/>
    </location>
</feature>
<comment type="similarity">
    <text evidence="1">Belongs to the SIP oxidoreductase family.</text>
</comment>
<dbReference type="PANTHER" id="PTHR30157">
    <property type="entry name" value="FERRIC REDUCTASE, NADPH-DEPENDENT"/>
    <property type="match status" value="1"/>
</dbReference>
<evidence type="ECO:0000313" key="3">
    <source>
        <dbReference type="EMBL" id="SFW57707.1"/>
    </source>
</evidence>
<keyword evidence="4" id="KW-1185">Reference proteome</keyword>
<dbReference type="OrthoDB" id="9814826at2"/>
<dbReference type="STRING" id="1150368.SAMN02927921_02472"/>
<dbReference type="EMBL" id="FPJE01000012">
    <property type="protein sequence ID" value="SFW57707.1"/>
    <property type="molecule type" value="Genomic_DNA"/>
</dbReference>
<dbReference type="Pfam" id="PF08021">
    <property type="entry name" value="FAD_binding_9"/>
    <property type="match status" value="1"/>
</dbReference>
<dbReference type="InterPro" id="IPR017927">
    <property type="entry name" value="FAD-bd_FR_type"/>
</dbReference>
<dbReference type="RefSeq" id="WP_072317681.1">
    <property type="nucleotide sequence ID" value="NZ_FPJE01000012.1"/>
</dbReference>
<dbReference type="AlphaFoldDB" id="A0A1K1QDI2"/>
<dbReference type="InterPro" id="IPR039374">
    <property type="entry name" value="SIP_fam"/>
</dbReference>
<dbReference type="Pfam" id="PF04954">
    <property type="entry name" value="SIP"/>
    <property type="match status" value="1"/>
</dbReference>
<dbReference type="InterPro" id="IPR039261">
    <property type="entry name" value="FNR_nucleotide-bd"/>
</dbReference>
<gene>
    <name evidence="3" type="ORF">SAMN02927921_02472</name>
</gene>
<accession>A0A1K1QDI2</accession>
<dbReference type="CDD" id="cd06193">
    <property type="entry name" value="siderophore_interacting"/>
    <property type="match status" value="1"/>
</dbReference>
<dbReference type="InterPro" id="IPR007037">
    <property type="entry name" value="SIP_rossman_dom"/>
</dbReference>
<protein>
    <submittedName>
        <fullName evidence="3">NADPH-dependent ferric siderophore reductase, contains FAD-binding and SIP domains</fullName>
    </submittedName>
</protein>
<evidence type="ECO:0000313" key="4">
    <source>
        <dbReference type="Proteomes" id="UP000182248"/>
    </source>
</evidence>
<evidence type="ECO:0000256" key="1">
    <source>
        <dbReference type="ARBA" id="ARBA00035644"/>
    </source>
</evidence>
<dbReference type="SUPFAM" id="SSF63380">
    <property type="entry name" value="Riboflavin synthase domain-like"/>
    <property type="match status" value="1"/>
</dbReference>
<proteinExistence type="inferred from homology"/>
<organism evidence="3 4">
    <name type="scientific">Sinomicrobium oceani</name>
    <dbReference type="NCBI Taxonomy" id="1150368"/>
    <lineage>
        <taxon>Bacteria</taxon>
        <taxon>Pseudomonadati</taxon>
        <taxon>Bacteroidota</taxon>
        <taxon>Flavobacteriia</taxon>
        <taxon>Flavobacteriales</taxon>
        <taxon>Flavobacteriaceae</taxon>
        <taxon>Sinomicrobium</taxon>
    </lineage>
</organism>
<dbReference type="PANTHER" id="PTHR30157:SF0">
    <property type="entry name" value="NADPH-DEPENDENT FERRIC-CHELATE REDUCTASE"/>
    <property type="match status" value="1"/>
</dbReference>
<evidence type="ECO:0000259" key="2">
    <source>
        <dbReference type="PROSITE" id="PS51384"/>
    </source>
</evidence>
<dbReference type="PROSITE" id="PS51384">
    <property type="entry name" value="FAD_FR"/>
    <property type="match status" value="1"/>
</dbReference>
<dbReference type="Gene3D" id="2.40.30.10">
    <property type="entry name" value="Translation factors"/>
    <property type="match status" value="1"/>
</dbReference>
<reference evidence="3 4" key="1">
    <citation type="submission" date="2016-11" db="EMBL/GenBank/DDBJ databases">
        <authorList>
            <person name="Jaros S."/>
            <person name="Januszkiewicz K."/>
            <person name="Wedrychowicz H."/>
        </authorList>
    </citation>
    <scope>NUCLEOTIDE SEQUENCE [LARGE SCALE GENOMIC DNA]</scope>
    <source>
        <strain evidence="3 4">CGMCC 1.12145</strain>
    </source>
</reference>
<dbReference type="InterPro" id="IPR017938">
    <property type="entry name" value="Riboflavin_synthase-like_b-brl"/>
</dbReference>
<sequence length="272" mass="31057">MNKPAVPDIIRSVFTVSRKTYITPHYLRVYFTGKDVPLIANTTVGINNKILIPPPGVKEVCFPEFDSEKGEWLHPDEAVHPSVRTYTHRGIDPEHHEIWIDFVVHGDEGPASAWAIRAQKGDRLGILMKNGRSTLYPAAAHYLLVGDATGIPVLGSILETLPPDAQGICILEVHGKEDEQPLQTRADIRFVWLHNPYPQRGSRLPEVVRQQSLWKSSRFAYVAAEFSSVKQIRTYLRKELLWEREELYAYSYWKSGVSEDRSQDDRRAEKDV</sequence>
<dbReference type="Proteomes" id="UP000182248">
    <property type="component" value="Unassembled WGS sequence"/>
</dbReference>
<dbReference type="InterPro" id="IPR013113">
    <property type="entry name" value="SIP_FAD-bd"/>
</dbReference>